<keyword evidence="8" id="KW-1185">Reference proteome</keyword>
<dbReference type="InterPro" id="IPR019372">
    <property type="entry name" value="LHFPL"/>
</dbReference>
<dbReference type="Proteomes" id="UP000699462">
    <property type="component" value="Unassembled WGS sequence"/>
</dbReference>
<dbReference type="PANTHER" id="PTHR12489">
    <property type="entry name" value="LIPOMA HMGIC FUSION PARTNER-LIKE PROTEIN"/>
    <property type="match status" value="1"/>
</dbReference>
<feature type="transmembrane region" description="Helical" evidence="6">
    <location>
        <begin position="236"/>
        <end position="258"/>
    </location>
</feature>
<evidence type="ECO:0008006" key="9">
    <source>
        <dbReference type="Google" id="ProtNLM"/>
    </source>
</evidence>
<dbReference type="Gene3D" id="1.20.140.150">
    <property type="match status" value="1"/>
</dbReference>
<evidence type="ECO:0000256" key="4">
    <source>
        <dbReference type="ARBA" id="ARBA00023136"/>
    </source>
</evidence>
<name>A0A8T0DLW4_9TREM</name>
<feature type="transmembrane region" description="Helical" evidence="6">
    <location>
        <begin position="26"/>
        <end position="52"/>
    </location>
</feature>
<evidence type="ECO:0000313" key="7">
    <source>
        <dbReference type="EMBL" id="KAF8568915.1"/>
    </source>
</evidence>
<sequence>MTYRRLAGSTAGGLTRAPEPVVEMRCLWLAWSLLTWLAAVLCTIGCLLPYWLKGHVHLQAPVSQVSVKSNHEDPNIERPHEWKVEKLNLQLKPDLPTDLGLFRRCGYPVYANHTPVQLVSFSKTTLPVVWESGCGHYSHITDVPHTAWYIAFFALISACALLFFTTFFLFMLGFALYLLSLPTVYRSCQVMLLSAGFLTLLSCALYPIGWTGNTEIQQACGEDAHSFNLGRCEIGWAYVLTCSGGLLSLFTAMLPALFPKHVKRPNRTLTTANKPSPYDILRQGDKPNSICCCCQRASSHLDGISGRSMVDLVPTSQPSPVNSLEAESVIYPSQRADSVFILPRFSQVSPTGSSSSPAASTLLEKTPSICGNGSHHHQSSASLYKLPQFSGQTLVPAQPHPFVFTTYVPQRYSTGAILSQYHQGGNLHATHQLSQRVSLALNADPLIYVAEEEELDGGDFDTEVTTQQACTETAPDKNPEVPPDSQQNGTHENAVTTDIITCESNQMRKSQSTTQLHQLPPVCVTTEVHQPQGHIAQRLYTISQCAPSVLANTPVGVRRGISYGPFQKNLSTQPYCHDGLVNEIAKQKRSSFAL</sequence>
<keyword evidence="2 6" id="KW-0812">Transmembrane</keyword>
<comment type="caution">
    <text evidence="7">The sequence shown here is derived from an EMBL/GenBank/DDBJ whole genome shotgun (WGS) entry which is preliminary data.</text>
</comment>
<dbReference type="PANTHER" id="PTHR12489:SF1">
    <property type="entry name" value="LP10272P"/>
    <property type="match status" value="1"/>
</dbReference>
<feature type="region of interest" description="Disordered" evidence="5">
    <location>
        <begin position="467"/>
        <end position="492"/>
    </location>
</feature>
<accession>A0A8T0DLW4</accession>
<evidence type="ECO:0000256" key="6">
    <source>
        <dbReference type="SAM" id="Phobius"/>
    </source>
</evidence>
<evidence type="ECO:0000256" key="1">
    <source>
        <dbReference type="ARBA" id="ARBA00004141"/>
    </source>
</evidence>
<proteinExistence type="predicted"/>
<gene>
    <name evidence="7" type="ORF">P879_04036</name>
</gene>
<keyword evidence="3 6" id="KW-1133">Transmembrane helix</keyword>
<protein>
    <recommendedName>
        <fullName evidence="9">Lipoma HMGIC fusion partner</fullName>
    </recommendedName>
</protein>
<evidence type="ECO:0000256" key="3">
    <source>
        <dbReference type="ARBA" id="ARBA00022989"/>
    </source>
</evidence>
<dbReference type="GO" id="GO:0016020">
    <property type="term" value="C:membrane"/>
    <property type="evidence" value="ECO:0007669"/>
    <property type="project" value="UniProtKB-SubCell"/>
</dbReference>
<dbReference type="OrthoDB" id="5873721at2759"/>
<evidence type="ECO:0000313" key="8">
    <source>
        <dbReference type="Proteomes" id="UP000699462"/>
    </source>
</evidence>
<evidence type="ECO:0000256" key="5">
    <source>
        <dbReference type="SAM" id="MobiDB-lite"/>
    </source>
</evidence>
<organism evidence="7 8">
    <name type="scientific">Paragonimus westermani</name>
    <dbReference type="NCBI Taxonomy" id="34504"/>
    <lineage>
        <taxon>Eukaryota</taxon>
        <taxon>Metazoa</taxon>
        <taxon>Spiralia</taxon>
        <taxon>Lophotrochozoa</taxon>
        <taxon>Platyhelminthes</taxon>
        <taxon>Trematoda</taxon>
        <taxon>Digenea</taxon>
        <taxon>Plagiorchiida</taxon>
        <taxon>Troglotremata</taxon>
        <taxon>Troglotrematidae</taxon>
        <taxon>Paragonimus</taxon>
    </lineage>
</organism>
<dbReference type="AlphaFoldDB" id="A0A8T0DLW4"/>
<evidence type="ECO:0000256" key="2">
    <source>
        <dbReference type="ARBA" id="ARBA00022692"/>
    </source>
</evidence>
<comment type="subcellular location">
    <subcellularLocation>
        <location evidence="1">Membrane</location>
        <topology evidence="1">Multi-pass membrane protein</topology>
    </subcellularLocation>
</comment>
<feature type="transmembrane region" description="Helical" evidence="6">
    <location>
        <begin position="147"/>
        <end position="178"/>
    </location>
</feature>
<dbReference type="Pfam" id="PF10242">
    <property type="entry name" value="L_HMGIC_fpl"/>
    <property type="match status" value="1"/>
</dbReference>
<dbReference type="EMBL" id="JTDF01002334">
    <property type="protein sequence ID" value="KAF8568915.1"/>
    <property type="molecule type" value="Genomic_DNA"/>
</dbReference>
<reference evidence="7 8" key="1">
    <citation type="submission" date="2019-07" db="EMBL/GenBank/DDBJ databases">
        <title>Annotation for the trematode Paragonimus westermani.</title>
        <authorList>
            <person name="Choi Y.-J."/>
        </authorList>
    </citation>
    <scope>NUCLEOTIDE SEQUENCE [LARGE SCALE GENOMIC DNA]</scope>
    <source>
        <strain evidence="7">180907_Pwestermani</strain>
    </source>
</reference>
<feature type="transmembrane region" description="Helical" evidence="6">
    <location>
        <begin position="190"/>
        <end position="208"/>
    </location>
</feature>
<keyword evidence="4 6" id="KW-0472">Membrane</keyword>